<evidence type="ECO:0000256" key="6">
    <source>
        <dbReference type="ARBA" id="ARBA00022679"/>
    </source>
</evidence>
<dbReference type="GO" id="GO:0030170">
    <property type="term" value="F:pyridoxal phosphate binding"/>
    <property type="evidence" value="ECO:0007669"/>
    <property type="project" value="InterPro"/>
</dbReference>
<keyword evidence="5 11" id="KW-0032">Aminotransferase</keyword>
<dbReference type="OrthoDB" id="691673at2759"/>
<comment type="similarity">
    <text evidence="3">Belongs to the class-I pyridoxal-phosphate-dependent aminotransferase family.</text>
</comment>
<dbReference type="FunFam" id="3.40.640.10:FF:000074">
    <property type="entry name" value="Aromatic amino acid aminotransferase"/>
    <property type="match status" value="1"/>
</dbReference>
<evidence type="ECO:0000256" key="9">
    <source>
        <dbReference type="ARBA" id="ARBA00067014"/>
    </source>
</evidence>
<gene>
    <name evidence="11" type="ORF">BN980_GECA27s00967g</name>
</gene>
<evidence type="ECO:0000313" key="11">
    <source>
        <dbReference type="EMBL" id="CDO57940.1"/>
    </source>
</evidence>
<dbReference type="InterPro" id="IPR015424">
    <property type="entry name" value="PyrdxlP-dep_Trfase"/>
</dbReference>
<dbReference type="InterPro" id="IPR015421">
    <property type="entry name" value="PyrdxlP-dep_Trfase_major"/>
</dbReference>
<dbReference type="Gene3D" id="3.40.640.10">
    <property type="entry name" value="Type I PLP-dependent aspartate aminotransferase-like (Major domain)"/>
    <property type="match status" value="1"/>
</dbReference>
<dbReference type="EC" id="2.6.1.57" evidence="9"/>
<dbReference type="GO" id="GO:0005737">
    <property type="term" value="C:cytoplasm"/>
    <property type="evidence" value="ECO:0007669"/>
    <property type="project" value="UniProtKB-SubCell"/>
</dbReference>
<evidence type="ECO:0000256" key="2">
    <source>
        <dbReference type="ARBA" id="ARBA00004496"/>
    </source>
</evidence>
<dbReference type="EMBL" id="CCBN010000027">
    <property type="protein sequence ID" value="CDO57940.1"/>
    <property type="molecule type" value="Genomic_DNA"/>
</dbReference>
<keyword evidence="7" id="KW-0663">Pyridoxal phosphate</keyword>
<feature type="domain" description="Aminotransferase class I/classII large" evidence="10">
    <location>
        <begin position="101"/>
        <end position="468"/>
    </location>
</feature>
<dbReference type="SUPFAM" id="SSF53383">
    <property type="entry name" value="PLP-dependent transferases"/>
    <property type="match status" value="1"/>
</dbReference>
<dbReference type="PANTHER" id="PTHR42790">
    <property type="entry name" value="AMINOTRANSFERASE"/>
    <property type="match status" value="1"/>
</dbReference>
<dbReference type="Pfam" id="PF00155">
    <property type="entry name" value="Aminotran_1_2"/>
    <property type="match status" value="1"/>
</dbReference>
<dbReference type="GO" id="GO:0008793">
    <property type="term" value="F:aromatic-amino-acid transaminase activity"/>
    <property type="evidence" value="ECO:0007669"/>
    <property type="project" value="TreeGrafter"/>
</dbReference>
<comment type="catalytic activity">
    <reaction evidence="8">
        <text>an aromatic L-alpha-amino acid + 2-oxoglutarate = an aromatic oxo-acid + L-glutamate</text>
        <dbReference type="Rhea" id="RHEA:17533"/>
        <dbReference type="ChEBI" id="CHEBI:16810"/>
        <dbReference type="ChEBI" id="CHEBI:29985"/>
        <dbReference type="ChEBI" id="CHEBI:73309"/>
        <dbReference type="ChEBI" id="CHEBI:84824"/>
        <dbReference type="EC" id="2.6.1.57"/>
    </reaction>
</comment>
<dbReference type="AlphaFoldDB" id="A0A0J9XKK7"/>
<reference evidence="11" key="1">
    <citation type="submission" date="2014-03" db="EMBL/GenBank/DDBJ databases">
        <authorList>
            <person name="Casaregola S."/>
        </authorList>
    </citation>
    <scope>NUCLEOTIDE SEQUENCE [LARGE SCALE GENOMIC DNA]</scope>
    <source>
        <strain evidence="11">CLIB 918</strain>
    </source>
</reference>
<keyword evidence="6" id="KW-0808">Transferase</keyword>
<evidence type="ECO:0000256" key="8">
    <source>
        <dbReference type="ARBA" id="ARBA00051993"/>
    </source>
</evidence>
<proteinExistence type="inferred from homology"/>
<dbReference type="GO" id="GO:0019878">
    <property type="term" value="P:lysine biosynthetic process via aminoadipic acid"/>
    <property type="evidence" value="ECO:0007669"/>
    <property type="project" value="TreeGrafter"/>
</dbReference>
<sequence length="480" mass="53960">MSAKPLAKDLRHHLSVEAKSRQASQLKVAFKHFHDPRIISLGGGLPLPELFPFNSIEVDSLAAPFKRGINVQPESDDELLKIKIAKQPTESNDIPLSVSLQYGNSAGAPQLVDFIKKHTEIIHNPPYQDWEIILTVGNTQAWDSTIRTFTNRGDTILAEKYTFSSASECARSNGLKIAPVEVDLEGIIPEELEKQLANWVGPLPKLLYTIPTGQNPTGGTLSTERRQAIYKIAQKYDFIIVEDEPYYFLQMDKYTSDKSARTTDNVTYDTFPNSLVKSYLSLDTEGRVIRLDSYSKVLAPGSRLGWIVTQSNLAERYLRQHEVTIQVASGFAQSIVNGLLQRWGQEGYIDWLIELRKSYTEKRNSALDAVEEYVPKEVADWIPPTAGMFFWIKIDGSKHPEFATKYESDPHALETAIYEHGIKDGVLMIPGHWFLIKDEKTSSAPSSDLFFRGTFASVTEDKLQQGLKIFGDVIKAEFGL</sequence>
<evidence type="ECO:0000256" key="7">
    <source>
        <dbReference type="ARBA" id="ARBA00022898"/>
    </source>
</evidence>
<evidence type="ECO:0000256" key="1">
    <source>
        <dbReference type="ARBA" id="ARBA00001933"/>
    </source>
</evidence>
<organism evidence="11 12">
    <name type="scientific">Geotrichum candidum</name>
    <name type="common">Oospora lactis</name>
    <name type="synonym">Dipodascus geotrichum</name>
    <dbReference type="NCBI Taxonomy" id="1173061"/>
    <lineage>
        <taxon>Eukaryota</taxon>
        <taxon>Fungi</taxon>
        <taxon>Dikarya</taxon>
        <taxon>Ascomycota</taxon>
        <taxon>Saccharomycotina</taxon>
        <taxon>Dipodascomycetes</taxon>
        <taxon>Dipodascales</taxon>
        <taxon>Dipodascaceae</taxon>
        <taxon>Geotrichum</taxon>
    </lineage>
</organism>
<evidence type="ECO:0000256" key="3">
    <source>
        <dbReference type="ARBA" id="ARBA00007441"/>
    </source>
</evidence>
<dbReference type="PANTHER" id="PTHR42790:SF21">
    <property type="entry name" value="AROMATIC_AMINOADIPATE AMINOTRANSFERASE 1"/>
    <property type="match status" value="1"/>
</dbReference>
<dbReference type="InterPro" id="IPR004839">
    <property type="entry name" value="Aminotransferase_I/II_large"/>
</dbReference>
<evidence type="ECO:0000256" key="4">
    <source>
        <dbReference type="ARBA" id="ARBA00022490"/>
    </source>
</evidence>
<comment type="subcellular location">
    <subcellularLocation>
        <location evidence="2">Cytoplasm</location>
    </subcellularLocation>
</comment>
<keyword evidence="4" id="KW-0963">Cytoplasm</keyword>
<comment type="cofactor">
    <cofactor evidence="1">
        <name>pyridoxal 5'-phosphate</name>
        <dbReference type="ChEBI" id="CHEBI:597326"/>
    </cofactor>
</comment>
<accession>A0A0J9XKK7</accession>
<dbReference type="GO" id="GO:0006571">
    <property type="term" value="P:tyrosine biosynthetic process"/>
    <property type="evidence" value="ECO:0007669"/>
    <property type="project" value="TreeGrafter"/>
</dbReference>
<keyword evidence="12" id="KW-1185">Reference proteome</keyword>
<dbReference type="CDD" id="cd00609">
    <property type="entry name" value="AAT_like"/>
    <property type="match status" value="1"/>
</dbReference>
<name>A0A0J9XKK7_GEOCN</name>
<evidence type="ECO:0000313" key="12">
    <source>
        <dbReference type="Proteomes" id="UP000242525"/>
    </source>
</evidence>
<dbReference type="STRING" id="1173061.A0A0J9XKK7"/>
<evidence type="ECO:0000256" key="5">
    <source>
        <dbReference type="ARBA" id="ARBA00022576"/>
    </source>
</evidence>
<dbReference type="Proteomes" id="UP000242525">
    <property type="component" value="Unassembled WGS sequence"/>
</dbReference>
<comment type="caution">
    <text evidence="11">The sequence shown here is derived from an EMBL/GenBank/DDBJ whole genome shotgun (WGS) entry which is preliminary data.</text>
</comment>
<evidence type="ECO:0000259" key="10">
    <source>
        <dbReference type="Pfam" id="PF00155"/>
    </source>
</evidence>
<dbReference type="InterPro" id="IPR050859">
    <property type="entry name" value="Class-I_PLP-dep_aminotransf"/>
</dbReference>
<dbReference type="GO" id="GO:0009074">
    <property type="term" value="P:aromatic amino acid family catabolic process"/>
    <property type="evidence" value="ECO:0007669"/>
    <property type="project" value="TreeGrafter"/>
</dbReference>
<dbReference type="GO" id="GO:0047536">
    <property type="term" value="F:2-aminoadipate transaminase activity"/>
    <property type="evidence" value="ECO:0007669"/>
    <property type="project" value="TreeGrafter"/>
</dbReference>
<protein>
    <recommendedName>
        <fullName evidence="9">aromatic-amino-acid transaminase</fullName>
        <ecNumber evidence="9">2.6.1.57</ecNumber>
    </recommendedName>
</protein>